<organism evidence="1 2">
    <name type="scientific">Smittium culicis</name>
    <dbReference type="NCBI Taxonomy" id="133412"/>
    <lineage>
        <taxon>Eukaryota</taxon>
        <taxon>Fungi</taxon>
        <taxon>Fungi incertae sedis</taxon>
        <taxon>Zoopagomycota</taxon>
        <taxon>Kickxellomycotina</taxon>
        <taxon>Harpellomycetes</taxon>
        <taxon>Harpellales</taxon>
        <taxon>Legeriomycetaceae</taxon>
        <taxon>Smittium</taxon>
    </lineage>
</organism>
<gene>
    <name evidence="1" type="ORF">AYI69_g4711</name>
</gene>
<name>A0A1R1YBB0_9FUNG</name>
<dbReference type="AlphaFoldDB" id="A0A1R1YBB0"/>
<evidence type="ECO:0000313" key="1">
    <source>
        <dbReference type="EMBL" id="OMJ24217.1"/>
    </source>
</evidence>
<keyword evidence="2" id="KW-1185">Reference proteome</keyword>
<protein>
    <submittedName>
        <fullName evidence="1">Uncharacterized protein</fullName>
    </submittedName>
</protein>
<reference evidence="2" key="1">
    <citation type="submission" date="2017-01" db="EMBL/GenBank/DDBJ databases">
        <authorList>
            <person name="Wang Y."/>
            <person name="White M."/>
            <person name="Kvist S."/>
            <person name="Moncalvo J.-M."/>
        </authorList>
    </citation>
    <scope>NUCLEOTIDE SEQUENCE [LARGE SCALE GENOMIC DNA]</scope>
    <source>
        <strain evidence="2">ID-206-W2</strain>
    </source>
</reference>
<dbReference type="Proteomes" id="UP000187429">
    <property type="component" value="Unassembled WGS sequence"/>
</dbReference>
<evidence type="ECO:0000313" key="2">
    <source>
        <dbReference type="Proteomes" id="UP000187429"/>
    </source>
</evidence>
<comment type="caution">
    <text evidence="1">The sequence shown here is derived from an EMBL/GenBank/DDBJ whole genome shotgun (WGS) entry which is preliminary data.</text>
</comment>
<sequence length="102" mass="12129">MEPEESLVELNKKFKEFVRGMEEIMYTKELLKNTDADMLSKIDNNILWNLAQSVGIDLLEELMKKSIKYSEILIAANVKETEEEKKIDFRREKLRKFNCKKI</sequence>
<accession>A0A1R1YBB0</accession>
<proteinExistence type="predicted"/>
<dbReference type="EMBL" id="LSSM01001875">
    <property type="protein sequence ID" value="OMJ24217.1"/>
    <property type="molecule type" value="Genomic_DNA"/>
</dbReference>